<name>A0A1M6Y4J9_9BACL</name>
<dbReference type="Proteomes" id="UP000184016">
    <property type="component" value="Unassembled WGS sequence"/>
</dbReference>
<accession>A0A1M6Y4J9</accession>
<reference evidence="2" key="1">
    <citation type="submission" date="2016-11" db="EMBL/GenBank/DDBJ databases">
        <authorList>
            <person name="Varghese N."/>
            <person name="Submissions S."/>
        </authorList>
    </citation>
    <scope>NUCLEOTIDE SEQUENCE [LARGE SCALE GENOMIC DNA]</scope>
    <source>
        <strain evidence="2">USBA-503</strain>
    </source>
</reference>
<sequence>MNAEEKIATHYRTAFVFLACFILIHGLFGEDILQHKGMTFANEATRLLILSFIYKMPILYSQVS</sequence>
<dbReference type="RefSeq" id="WP_072875376.1">
    <property type="nucleotide sequence ID" value="NZ_FRAF01000042.1"/>
</dbReference>
<evidence type="ECO:0000313" key="2">
    <source>
        <dbReference type="Proteomes" id="UP000184016"/>
    </source>
</evidence>
<dbReference type="AlphaFoldDB" id="A0A1M6Y4J9"/>
<evidence type="ECO:0000313" key="1">
    <source>
        <dbReference type="EMBL" id="SHL13154.1"/>
    </source>
</evidence>
<proteinExistence type="predicted"/>
<protein>
    <submittedName>
        <fullName evidence="1">Uncharacterized protein</fullName>
    </submittedName>
</protein>
<dbReference type="EMBL" id="FRAF01000042">
    <property type="protein sequence ID" value="SHL13154.1"/>
    <property type="molecule type" value="Genomic_DNA"/>
</dbReference>
<organism evidence="1 2">
    <name type="scientific">Alicyclobacillus tolerans</name>
    <dbReference type="NCBI Taxonomy" id="90970"/>
    <lineage>
        <taxon>Bacteria</taxon>
        <taxon>Bacillati</taxon>
        <taxon>Bacillota</taxon>
        <taxon>Bacilli</taxon>
        <taxon>Bacillales</taxon>
        <taxon>Alicyclobacillaceae</taxon>
        <taxon>Alicyclobacillus</taxon>
    </lineage>
</organism>
<gene>
    <name evidence="1" type="ORF">SAMN05443507_1428</name>
</gene>
<keyword evidence="2" id="KW-1185">Reference proteome</keyword>